<organism evidence="6 7">
    <name type="scientific">Metabacillus flavus</name>
    <dbReference type="NCBI Taxonomy" id="2823519"/>
    <lineage>
        <taxon>Bacteria</taxon>
        <taxon>Bacillati</taxon>
        <taxon>Bacillota</taxon>
        <taxon>Bacilli</taxon>
        <taxon>Bacillales</taxon>
        <taxon>Bacillaceae</taxon>
        <taxon>Metabacillus</taxon>
    </lineage>
</organism>
<evidence type="ECO:0000313" key="6">
    <source>
        <dbReference type="EMBL" id="MBS2967533.1"/>
    </source>
</evidence>
<feature type="domain" description="CMP/dCMP-type deaminase" evidence="5">
    <location>
        <begin position="7"/>
        <end position="139"/>
    </location>
</feature>
<dbReference type="InterPro" id="IPR016193">
    <property type="entry name" value="Cytidine_deaminase-like"/>
</dbReference>
<name>A0ABS5LAG3_9BACI</name>
<dbReference type="SUPFAM" id="SSF53927">
    <property type="entry name" value="Cytidine deaminase-like"/>
    <property type="match status" value="1"/>
</dbReference>
<dbReference type="PROSITE" id="PS00903">
    <property type="entry name" value="CYT_DCMP_DEAMINASES_1"/>
    <property type="match status" value="1"/>
</dbReference>
<dbReference type="InterPro" id="IPR016192">
    <property type="entry name" value="APOBEC/CMP_deaminase_Zn-bd"/>
</dbReference>
<keyword evidence="7" id="KW-1185">Reference proteome</keyword>
<keyword evidence="2" id="KW-0479">Metal-binding</keyword>
<dbReference type="PANTHER" id="PTHR11644">
    <property type="entry name" value="CYTIDINE DEAMINASE"/>
    <property type="match status" value="1"/>
</dbReference>
<dbReference type="PROSITE" id="PS51747">
    <property type="entry name" value="CYT_DCMP_DEAMINASES_2"/>
    <property type="match status" value="1"/>
</dbReference>
<dbReference type="InterPro" id="IPR050202">
    <property type="entry name" value="Cyt/Deoxycyt_deaminase"/>
</dbReference>
<evidence type="ECO:0000256" key="2">
    <source>
        <dbReference type="ARBA" id="ARBA00022723"/>
    </source>
</evidence>
<protein>
    <submittedName>
        <fullName evidence="6">Cytidine deaminase</fullName>
        <ecNumber evidence="6">3.5.4.5</ecNumber>
    </submittedName>
</protein>
<evidence type="ECO:0000256" key="3">
    <source>
        <dbReference type="ARBA" id="ARBA00022801"/>
    </source>
</evidence>
<dbReference type="Gene3D" id="3.40.140.10">
    <property type="entry name" value="Cytidine Deaminase, domain 2"/>
    <property type="match status" value="1"/>
</dbReference>
<accession>A0ABS5LAG3</accession>
<dbReference type="RefSeq" id="WP_211556047.1">
    <property type="nucleotide sequence ID" value="NZ_JAGVRK010000001.1"/>
</dbReference>
<gene>
    <name evidence="6" type="ORF">J9317_01940</name>
</gene>
<dbReference type="InterPro" id="IPR002125">
    <property type="entry name" value="CMP_dCMP_dom"/>
</dbReference>
<keyword evidence="3 6" id="KW-0378">Hydrolase</keyword>
<dbReference type="Proteomes" id="UP000682403">
    <property type="component" value="Unassembled WGS sequence"/>
</dbReference>
<dbReference type="GO" id="GO:0004126">
    <property type="term" value="F:cytidine deaminase activity"/>
    <property type="evidence" value="ECO:0007669"/>
    <property type="project" value="UniProtKB-EC"/>
</dbReference>
<evidence type="ECO:0000259" key="5">
    <source>
        <dbReference type="PROSITE" id="PS51747"/>
    </source>
</evidence>
<evidence type="ECO:0000256" key="1">
    <source>
        <dbReference type="ARBA" id="ARBA00006576"/>
    </source>
</evidence>
<evidence type="ECO:0000256" key="4">
    <source>
        <dbReference type="ARBA" id="ARBA00022833"/>
    </source>
</evidence>
<dbReference type="EC" id="3.5.4.5" evidence="6"/>
<dbReference type="PANTHER" id="PTHR11644:SF2">
    <property type="entry name" value="CYTIDINE DEAMINASE"/>
    <property type="match status" value="1"/>
</dbReference>
<sequence>MSAKISKQDEELILAAKEIISEHYDYGKHHVGAALRTASGEIIRAVHIEAYIGRVTVCAEAIAIGKAISEGFREFESIVAVRHPGLDEHDREIKVVAPCGMCRELIGDYGENMKVILDTKDGLTKLSIQELLPLKYTRPTET</sequence>
<reference evidence="6 7" key="1">
    <citation type="submission" date="2021-04" db="EMBL/GenBank/DDBJ databases">
        <title>Metabacillus sp. strain KIGAM252 whole genome sequence.</title>
        <authorList>
            <person name="Seo M.-J."/>
            <person name="Cho E.-S."/>
            <person name="Hwang C.Y."/>
            <person name="Yoon D.J."/>
        </authorList>
    </citation>
    <scope>NUCLEOTIDE SEQUENCE [LARGE SCALE GENOMIC DNA]</scope>
    <source>
        <strain evidence="6 7">KIGAM252</strain>
    </source>
</reference>
<dbReference type="EMBL" id="JAGVRK010000001">
    <property type="protein sequence ID" value="MBS2967533.1"/>
    <property type="molecule type" value="Genomic_DNA"/>
</dbReference>
<dbReference type="NCBIfam" id="NF005314">
    <property type="entry name" value="PRK06848.1"/>
    <property type="match status" value="1"/>
</dbReference>
<evidence type="ECO:0000313" key="7">
    <source>
        <dbReference type="Proteomes" id="UP000682403"/>
    </source>
</evidence>
<keyword evidence="4" id="KW-0862">Zinc</keyword>
<dbReference type="Pfam" id="PF00383">
    <property type="entry name" value="dCMP_cyt_deam_1"/>
    <property type="match status" value="1"/>
</dbReference>
<proteinExistence type="inferred from homology"/>
<dbReference type="CDD" id="cd01283">
    <property type="entry name" value="cytidine_deaminase"/>
    <property type="match status" value="1"/>
</dbReference>
<comment type="similarity">
    <text evidence="1">Belongs to the cytidine and deoxycytidylate deaminase family.</text>
</comment>
<comment type="caution">
    <text evidence="6">The sequence shown here is derived from an EMBL/GenBank/DDBJ whole genome shotgun (WGS) entry which is preliminary data.</text>
</comment>